<dbReference type="Pfam" id="PF12399">
    <property type="entry name" value="BCA_ABC_TP_C"/>
    <property type="match status" value="1"/>
</dbReference>
<keyword evidence="3 5" id="KW-0067">ATP-binding</keyword>
<dbReference type="PROSITE" id="PS00211">
    <property type="entry name" value="ABC_TRANSPORTER_1"/>
    <property type="match status" value="1"/>
</dbReference>
<evidence type="ECO:0000313" key="6">
    <source>
        <dbReference type="Proteomes" id="UP000182944"/>
    </source>
</evidence>
<dbReference type="SUPFAM" id="SSF52540">
    <property type="entry name" value="P-loop containing nucleoside triphosphate hydrolases"/>
    <property type="match status" value="1"/>
</dbReference>
<dbReference type="PROSITE" id="PS50893">
    <property type="entry name" value="ABC_TRANSPORTER_2"/>
    <property type="match status" value="1"/>
</dbReference>
<dbReference type="InterPro" id="IPR051120">
    <property type="entry name" value="ABC_AA/LPS_Transport"/>
</dbReference>
<accession>A0A099G392</accession>
<dbReference type="PANTHER" id="PTHR45772">
    <property type="entry name" value="CONSERVED COMPONENT OF ABC TRANSPORTER FOR NATURAL AMINO ACIDS-RELATED"/>
    <property type="match status" value="1"/>
</dbReference>
<keyword evidence="1" id="KW-0813">Transport</keyword>
<gene>
    <name evidence="5" type="ORF">SAMN05444276_102499</name>
</gene>
<keyword evidence="2" id="KW-0547">Nucleotide-binding</keyword>
<accession>A0A099G3I8</accession>
<dbReference type="InterPro" id="IPR032823">
    <property type="entry name" value="BCA_ABC_TP_C"/>
</dbReference>
<dbReference type="GO" id="GO:0005524">
    <property type="term" value="F:ATP binding"/>
    <property type="evidence" value="ECO:0007669"/>
    <property type="project" value="UniProtKB-KW"/>
</dbReference>
<feature type="domain" description="ABC transporter" evidence="4">
    <location>
        <begin position="16"/>
        <end position="257"/>
    </location>
</feature>
<dbReference type="CDD" id="cd03219">
    <property type="entry name" value="ABC_Mj1267_LivG_branched"/>
    <property type="match status" value="1"/>
</dbReference>
<name>A0A099G3I8_9RHOB</name>
<dbReference type="STRING" id="1545044.SAMN05444276_102499"/>
<organism evidence="5 6">
    <name type="scientific">Paracoccus sanguinis</name>
    <dbReference type="NCBI Taxonomy" id="1545044"/>
    <lineage>
        <taxon>Bacteria</taxon>
        <taxon>Pseudomonadati</taxon>
        <taxon>Pseudomonadota</taxon>
        <taxon>Alphaproteobacteria</taxon>
        <taxon>Rhodobacterales</taxon>
        <taxon>Paracoccaceae</taxon>
        <taxon>Paracoccus</taxon>
    </lineage>
</organism>
<dbReference type="Pfam" id="PF00005">
    <property type="entry name" value="ABC_tran"/>
    <property type="match status" value="1"/>
</dbReference>
<protein>
    <submittedName>
        <fullName evidence="5">Amino acid/amide ABC transporter ATP-binding protein 1, HAAT family</fullName>
    </submittedName>
</protein>
<reference evidence="6" key="1">
    <citation type="submission" date="2016-10" db="EMBL/GenBank/DDBJ databases">
        <authorList>
            <person name="Varghese N."/>
            <person name="Submissions S."/>
        </authorList>
    </citation>
    <scope>NUCLEOTIDE SEQUENCE [LARGE SCALE GENOMIC DNA]</scope>
    <source>
        <strain evidence="6">DSM 29303</strain>
    </source>
</reference>
<dbReference type="InterPro" id="IPR017871">
    <property type="entry name" value="ABC_transporter-like_CS"/>
</dbReference>
<dbReference type="InterPro" id="IPR003439">
    <property type="entry name" value="ABC_transporter-like_ATP-bd"/>
</dbReference>
<dbReference type="InterPro" id="IPR027417">
    <property type="entry name" value="P-loop_NTPase"/>
</dbReference>
<dbReference type="GO" id="GO:0016887">
    <property type="term" value="F:ATP hydrolysis activity"/>
    <property type="evidence" value="ECO:0007669"/>
    <property type="project" value="InterPro"/>
</dbReference>
<dbReference type="Proteomes" id="UP000182944">
    <property type="component" value="Unassembled WGS sequence"/>
</dbReference>
<evidence type="ECO:0000313" key="5">
    <source>
        <dbReference type="EMBL" id="SDW91922.1"/>
    </source>
</evidence>
<evidence type="ECO:0000256" key="1">
    <source>
        <dbReference type="ARBA" id="ARBA00022448"/>
    </source>
</evidence>
<dbReference type="SMART" id="SM00382">
    <property type="entry name" value="AAA"/>
    <property type="match status" value="1"/>
</dbReference>
<dbReference type="Gene3D" id="3.40.50.300">
    <property type="entry name" value="P-loop containing nucleotide triphosphate hydrolases"/>
    <property type="match status" value="1"/>
</dbReference>
<dbReference type="EMBL" id="FNNA01000002">
    <property type="protein sequence ID" value="SDW91922.1"/>
    <property type="molecule type" value="Genomic_DNA"/>
</dbReference>
<dbReference type="AlphaFoldDB" id="A0A099G3I8"/>
<evidence type="ECO:0000256" key="2">
    <source>
        <dbReference type="ARBA" id="ARBA00022741"/>
    </source>
</evidence>
<dbReference type="InterPro" id="IPR003593">
    <property type="entry name" value="AAA+_ATPase"/>
</dbReference>
<dbReference type="PANTHER" id="PTHR45772:SF2">
    <property type="entry name" value="ABC TRANSPORTER ATP-BINDING PROTEIN"/>
    <property type="match status" value="1"/>
</dbReference>
<dbReference type="OrthoDB" id="9806149at2"/>
<sequence>MTEPVPQPVPLAEPILDIRGLRKSFGALTATDDVSLTLRAGEIHALIGPNGAGKSTLIKQITGELRPDAGTVRFRGRSIDGVDAAGRARLGLARSFQVSQVIADFTVLQNVVLAEQGASGHSFRFLRPVLGDPALTGPARRHIAAAGLAGRETVPAATLSHGERRKLEIAMALALHPQLFLLDEPMAGMGGEGAGQLVALLSALKAEAPILLVEHDMDAVFALADRVSVLVAGRIIASGAVEAIRRDPEVRRSYLGEDE</sequence>
<dbReference type="GO" id="GO:0005886">
    <property type="term" value="C:plasma membrane"/>
    <property type="evidence" value="ECO:0007669"/>
    <property type="project" value="TreeGrafter"/>
</dbReference>
<evidence type="ECO:0000256" key="3">
    <source>
        <dbReference type="ARBA" id="ARBA00022840"/>
    </source>
</evidence>
<evidence type="ECO:0000259" key="4">
    <source>
        <dbReference type="PROSITE" id="PS50893"/>
    </source>
</evidence>
<proteinExistence type="predicted"/>
<keyword evidence="6" id="KW-1185">Reference proteome</keyword>